<proteinExistence type="predicted"/>
<dbReference type="EnsemblProtists" id="PYU1_T012718">
    <property type="protein sequence ID" value="PYU1_T012718"/>
    <property type="gene ID" value="PYU1_G012692"/>
</dbReference>
<dbReference type="HOGENOM" id="CLU_1130977_0_0_1"/>
<dbReference type="AlphaFoldDB" id="K3X669"/>
<reference evidence="2" key="1">
    <citation type="journal article" date="2010" name="Genome Biol.">
        <title>Genome sequence of the necrotrophic plant pathogen Pythium ultimum reveals original pathogenicity mechanisms and effector repertoire.</title>
        <authorList>
            <person name="Levesque C.A."/>
            <person name="Brouwer H."/>
            <person name="Cano L."/>
            <person name="Hamilton J.P."/>
            <person name="Holt C."/>
            <person name="Huitema E."/>
            <person name="Raffaele S."/>
            <person name="Robideau G.P."/>
            <person name="Thines M."/>
            <person name="Win J."/>
            <person name="Zerillo M.M."/>
            <person name="Beakes G.W."/>
            <person name="Boore J.L."/>
            <person name="Busam D."/>
            <person name="Dumas B."/>
            <person name="Ferriera S."/>
            <person name="Fuerstenberg S.I."/>
            <person name="Gachon C.M."/>
            <person name="Gaulin E."/>
            <person name="Govers F."/>
            <person name="Grenville-Briggs L."/>
            <person name="Horner N."/>
            <person name="Hostetler J."/>
            <person name="Jiang R.H."/>
            <person name="Johnson J."/>
            <person name="Krajaejun T."/>
            <person name="Lin H."/>
            <person name="Meijer H.J."/>
            <person name="Moore B."/>
            <person name="Morris P."/>
            <person name="Phuntmart V."/>
            <person name="Puiu D."/>
            <person name="Shetty J."/>
            <person name="Stajich J.E."/>
            <person name="Tripathy S."/>
            <person name="Wawra S."/>
            <person name="van West P."/>
            <person name="Whitty B.R."/>
            <person name="Coutinho P.M."/>
            <person name="Henrissat B."/>
            <person name="Martin F."/>
            <person name="Thomas P.D."/>
            <person name="Tyler B.M."/>
            <person name="De Vries R.P."/>
            <person name="Kamoun S."/>
            <person name="Yandell M."/>
            <person name="Tisserat N."/>
            <person name="Buell C.R."/>
        </authorList>
    </citation>
    <scope>NUCLEOTIDE SEQUENCE</scope>
    <source>
        <strain evidence="2">DAOM:BR144</strain>
    </source>
</reference>
<dbReference type="VEuPathDB" id="FungiDB:PYU1_G012692"/>
<name>K3X669_GLOUD</name>
<evidence type="ECO:0000313" key="2">
    <source>
        <dbReference type="Proteomes" id="UP000019132"/>
    </source>
</evidence>
<keyword evidence="2" id="KW-1185">Reference proteome</keyword>
<dbReference type="STRING" id="431595.K3X669"/>
<dbReference type="Proteomes" id="UP000019132">
    <property type="component" value="Unassembled WGS sequence"/>
</dbReference>
<reference evidence="2" key="2">
    <citation type="submission" date="2010-04" db="EMBL/GenBank/DDBJ databases">
        <authorList>
            <person name="Buell R."/>
            <person name="Hamilton J."/>
            <person name="Hostetler J."/>
        </authorList>
    </citation>
    <scope>NUCLEOTIDE SEQUENCE [LARGE SCALE GENOMIC DNA]</scope>
    <source>
        <strain evidence="2">DAOM:BR144</strain>
    </source>
</reference>
<sequence length="246" mass="28351">MFGEDSIRNFVYCLSGRLAADCCDKARLLCDWIRDHYAKSNGSYRMLVRQSRASTKSDSSVDIENHIEYAAFAAMLHHHQLSHLALHFAISQGKWNASKSPPRIFLILWHTVAELRRRFSAKKTEIKNLGSADPLLDVANMQQTIIDRCQLLLVVAIQDEEEHLQYCIDGGVVAAWDPAFCESGRKCVRFPGQSLRKHMRATYGACQLPFLSVFPESRWRKVRMLFHVIARWKWVGSTNQCRRILR</sequence>
<dbReference type="EMBL" id="GL376588">
    <property type="status" value="NOT_ANNOTATED_CDS"/>
    <property type="molecule type" value="Genomic_DNA"/>
</dbReference>
<protein>
    <submittedName>
        <fullName evidence="1">Uncharacterized protein</fullName>
    </submittedName>
</protein>
<organism evidence="1 2">
    <name type="scientific">Globisporangium ultimum (strain ATCC 200006 / CBS 805.95 / DAOM BR144)</name>
    <name type="common">Pythium ultimum</name>
    <dbReference type="NCBI Taxonomy" id="431595"/>
    <lineage>
        <taxon>Eukaryota</taxon>
        <taxon>Sar</taxon>
        <taxon>Stramenopiles</taxon>
        <taxon>Oomycota</taxon>
        <taxon>Peronosporomycetes</taxon>
        <taxon>Pythiales</taxon>
        <taxon>Pythiaceae</taxon>
        <taxon>Globisporangium</taxon>
    </lineage>
</organism>
<evidence type="ECO:0000313" key="1">
    <source>
        <dbReference type="EnsemblProtists" id="PYU1_T012718"/>
    </source>
</evidence>
<reference evidence="1" key="3">
    <citation type="submission" date="2015-02" db="UniProtKB">
        <authorList>
            <consortium name="EnsemblProtists"/>
        </authorList>
    </citation>
    <scope>IDENTIFICATION</scope>
    <source>
        <strain evidence="1">DAOM BR144</strain>
    </source>
</reference>
<dbReference type="InParanoid" id="K3X669"/>
<accession>K3X669</accession>